<dbReference type="SUPFAM" id="SSF56801">
    <property type="entry name" value="Acetyl-CoA synthetase-like"/>
    <property type="match status" value="1"/>
</dbReference>
<evidence type="ECO:0000256" key="1">
    <source>
        <dbReference type="ARBA" id="ARBA00006432"/>
    </source>
</evidence>
<gene>
    <name evidence="5" type="ORF">HUK68_04305</name>
</gene>
<dbReference type="Pfam" id="PF13193">
    <property type="entry name" value="AMP-binding_C"/>
    <property type="match status" value="1"/>
</dbReference>
<dbReference type="AlphaFoldDB" id="A0A6N1X1G3"/>
<dbReference type="InterPro" id="IPR020845">
    <property type="entry name" value="AMP-binding_CS"/>
</dbReference>
<evidence type="ECO:0000313" key="5">
    <source>
        <dbReference type="EMBL" id="QKV52183.1"/>
    </source>
</evidence>
<evidence type="ECO:0000256" key="2">
    <source>
        <dbReference type="ARBA" id="ARBA00022598"/>
    </source>
</evidence>
<comment type="similarity">
    <text evidence="1">Belongs to the ATP-dependent AMP-binding enzyme family.</text>
</comment>
<name>A0A6N1X1G3_9BURK</name>
<feature type="domain" description="AMP-binding enzyme C-terminal" evidence="4">
    <location>
        <begin position="408"/>
        <end position="483"/>
    </location>
</feature>
<dbReference type="Gene3D" id="3.40.50.12780">
    <property type="entry name" value="N-terminal domain of ligase-like"/>
    <property type="match status" value="1"/>
</dbReference>
<dbReference type="GO" id="GO:0031956">
    <property type="term" value="F:medium-chain fatty acid-CoA ligase activity"/>
    <property type="evidence" value="ECO:0007669"/>
    <property type="project" value="TreeGrafter"/>
</dbReference>
<reference evidence="5 6" key="1">
    <citation type="submission" date="2020-06" db="EMBL/GenBank/DDBJ databases">
        <title>Acidovorax antarctica sp. nov., isolated from Corinth ice sheet soil, Antarctic Fields Peninsula.</title>
        <authorList>
            <person name="Xu Q."/>
            <person name="Peng F."/>
        </authorList>
    </citation>
    <scope>NUCLEOTIDE SEQUENCE [LARGE SCALE GENOMIC DNA]</scope>
    <source>
        <strain evidence="5 6">16-35-5</strain>
    </source>
</reference>
<dbReference type="KEGG" id="aant:HUK68_04305"/>
<dbReference type="Pfam" id="PF00501">
    <property type="entry name" value="AMP-binding"/>
    <property type="match status" value="1"/>
</dbReference>
<protein>
    <submittedName>
        <fullName evidence="5">AMP-binding protein</fullName>
    </submittedName>
</protein>
<dbReference type="PANTHER" id="PTHR43201">
    <property type="entry name" value="ACYL-COA SYNTHETASE"/>
    <property type="match status" value="1"/>
</dbReference>
<feature type="domain" description="AMP-dependent synthetase/ligase" evidence="3">
    <location>
        <begin position="5"/>
        <end position="352"/>
    </location>
</feature>
<keyword evidence="6" id="KW-1185">Reference proteome</keyword>
<dbReference type="InterPro" id="IPR045851">
    <property type="entry name" value="AMP-bd_C_sf"/>
</dbReference>
<keyword evidence="2" id="KW-0436">Ligase</keyword>
<evidence type="ECO:0000259" key="3">
    <source>
        <dbReference type="Pfam" id="PF00501"/>
    </source>
</evidence>
<dbReference type="PANTHER" id="PTHR43201:SF5">
    <property type="entry name" value="MEDIUM-CHAIN ACYL-COA LIGASE ACSF2, MITOCHONDRIAL"/>
    <property type="match status" value="1"/>
</dbReference>
<dbReference type="InterPro" id="IPR000873">
    <property type="entry name" value="AMP-dep_synth/lig_dom"/>
</dbReference>
<dbReference type="GO" id="GO:0006631">
    <property type="term" value="P:fatty acid metabolic process"/>
    <property type="evidence" value="ECO:0007669"/>
    <property type="project" value="TreeGrafter"/>
</dbReference>
<proteinExistence type="inferred from homology"/>
<sequence length="501" mass="54456">MVPSLVFGNQHWRKQDVALLAERISRSLNALGVKEGGTVAAMLRNSPSYVATVIACKRAGVYLVSLNWHFKAGEVQFLLEDSGAQALVVHEDLVETIRAGVPAQVALLVAPLHEDADSVARQEWPALGQQGEPLPDSQRFPFNAVVYTSGTTGKPKGVRRLPVAPQVRAEIDAEAAKVAQAVYGTTPESVALLSAPMYHSATMSFVSHACARGATLVLEPGFKAERTLELIAQHRVTHAYLVPTMYQRLLALPAEVRARHDLGSLQQVSSTGSPCARELKLRMIDWFGPVVTEAYGSSEAGYTTFITAGEWLAKPGSAGKALGSAQLSIVGDDGQELPRGEIGLIYVRQPAMPDFTYIGRAQDRENISRDGLVTLGDMGFIDDDGYLFICDRKSDMVISGGVNIYPAEVEASILTMDEVSDVAVFGIPDAEFGEAMAAAVQLKPGCRLDPATLQQRLREKIANYKIPQTITFHDSLPREDTGKIFKRLLREPYWAGVDRRI</sequence>
<dbReference type="RefSeq" id="WP_175503084.1">
    <property type="nucleotide sequence ID" value="NZ_CP054840.1"/>
</dbReference>
<dbReference type="InterPro" id="IPR042099">
    <property type="entry name" value="ANL_N_sf"/>
</dbReference>
<dbReference type="InterPro" id="IPR025110">
    <property type="entry name" value="AMP-bd_C"/>
</dbReference>
<evidence type="ECO:0000259" key="4">
    <source>
        <dbReference type="Pfam" id="PF13193"/>
    </source>
</evidence>
<accession>A0A6N1X1G3</accession>
<dbReference type="PROSITE" id="PS00455">
    <property type="entry name" value="AMP_BINDING"/>
    <property type="match status" value="1"/>
</dbReference>
<dbReference type="EMBL" id="CP054840">
    <property type="protein sequence ID" value="QKV52183.1"/>
    <property type="molecule type" value="Genomic_DNA"/>
</dbReference>
<dbReference type="Proteomes" id="UP000509579">
    <property type="component" value="Chromosome"/>
</dbReference>
<dbReference type="Gene3D" id="3.30.300.30">
    <property type="match status" value="1"/>
</dbReference>
<organism evidence="5 6">
    <name type="scientific">Comamonas antarctica</name>
    <dbReference type="NCBI Taxonomy" id="2743470"/>
    <lineage>
        <taxon>Bacteria</taxon>
        <taxon>Pseudomonadati</taxon>
        <taxon>Pseudomonadota</taxon>
        <taxon>Betaproteobacteria</taxon>
        <taxon>Burkholderiales</taxon>
        <taxon>Comamonadaceae</taxon>
        <taxon>Comamonas</taxon>
    </lineage>
</organism>
<evidence type="ECO:0000313" key="6">
    <source>
        <dbReference type="Proteomes" id="UP000509579"/>
    </source>
</evidence>